<reference evidence="1 2" key="1">
    <citation type="journal article" date="2019" name="Int. J. Syst. Evol. Microbiol.">
        <title>The Global Catalogue of Microorganisms (GCM) 10K type strain sequencing project: providing services to taxonomists for standard genome sequencing and annotation.</title>
        <authorList>
            <consortium name="The Broad Institute Genomics Platform"/>
            <consortium name="The Broad Institute Genome Sequencing Center for Infectious Disease"/>
            <person name="Wu L."/>
            <person name="Ma J."/>
        </authorList>
    </citation>
    <scope>NUCLEOTIDE SEQUENCE [LARGE SCALE GENOMIC DNA]</scope>
    <source>
        <strain evidence="1 2">CGMCC 1.3240</strain>
    </source>
</reference>
<evidence type="ECO:0000313" key="2">
    <source>
        <dbReference type="Proteomes" id="UP001596312"/>
    </source>
</evidence>
<dbReference type="RefSeq" id="WP_340603422.1">
    <property type="nucleotide sequence ID" value="NZ_JBBMXV010000002.1"/>
</dbReference>
<organism evidence="1 2">
    <name type="scientific">Halalkalicoccus tibetensis</name>
    <dbReference type="NCBI Taxonomy" id="175632"/>
    <lineage>
        <taxon>Archaea</taxon>
        <taxon>Methanobacteriati</taxon>
        <taxon>Methanobacteriota</taxon>
        <taxon>Stenosarchaea group</taxon>
        <taxon>Halobacteria</taxon>
        <taxon>Halobacteriales</taxon>
        <taxon>Halococcaceae</taxon>
        <taxon>Halalkalicoccus</taxon>
    </lineage>
</organism>
<evidence type="ECO:0008006" key="3">
    <source>
        <dbReference type="Google" id="ProtNLM"/>
    </source>
</evidence>
<proteinExistence type="predicted"/>
<dbReference type="AlphaFoldDB" id="A0ABD5V511"/>
<protein>
    <recommendedName>
        <fullName evidence="3">Asparagine synthase</fullName>
    </recommendedName>
</protein>
<comment type="caution">
    <text evidence="1">The sequence shown here is derived from an EMBL/GenBank/DDBJ whole genome shotgun (WGS) entry which is preliminary data.</text>
</comment>
<keyword evidence="2" id="KW-1185">Reference proteome</keyword>
<gene>
    <name evidence="1" type="ORF">ACFQGH_06790</name>
</gene>
<sequence>MPFLDNRFIDLACSMPIRYHLRRDVINAALDALSPELAGIRHSETGARPASRFPVDQVRKYGSLFWRKHVDDEQLPRPYYSRGPWRDRGTVLRERGFGRTVLERNDDLLRGLPFLDREAAYDRYDAHMAGEDHTAELYTLFTLLGTPVFEEIARP</sequence>
<dbReference type="Proteomes" id="UP001596312">
    <property type="component" value="Unassembled WGS sequence"/>
</dbReference>
<name>A0ABD5V511_9EURY</name>
<dbReference type="EMBL" id="JBHSXQ010000002">
    <property type="protein sequence ID" value="MFC6904906.1"/>
    <property type="molecule type" value="Genomic_DNA"/>
</dbReference>
<evidence type="ECO:0000313" key="1">
    <source>
        <dbReference type="EMBL" id="MFC6904906.1"/>
    </source>
</evidence>
<accession>A0ABD5V511</accession>